<evidence type="ECO:0000313" key="1">
    <source>
        <dbReference type="EMBL" id="CAI3983094.1"/>
    </source>
</evidence>
<accession>A0A9P1C0Y3</accession>
<evidence type="ECO:0000313" key="2">
    <source>
        <dbReference type="EMBL" id="CAL1136469.1"/>
    </source>
</evidence>
<reference evidence="1" key="1">
    <citation type="submission" date="2022-10" db="EMBL/GenBank/DDBJ databases">
        <authorList>
            <person name="Chen Y."/>
            <person name="Dougan E. K."/>
            <person name="Chan C."/>
            <person name="Rhodes N."/>
            <person name="Thang M."/>
        </authorList>
    </citation>
    <scope>NUCLEOTIDE SEQUENCE</scope>
</reference>
<proteinExistence type="predicted"/>
<evidence type="ECO:0000313" key="4">
    <source>
        <dbReference type="Proteomes" id="UP001152797"/>
    </source>
</evidence>
<reference evidence="2" key="2">
    <citation type="submission" date="2024-04" db="EMBL/GenBank/DDBJ databases">
        <authorList>
            <person name="Chen Y."/>
            <person name="Shah S."/>
            <person name="Dougan E. K."/>
            <person name="Thang M."/>
            <person name="Chan C."/>
        </authorList>
    </citation>
    <scope>NUCLEOTIDE SEQUENCE [LARGE SCALE GENOMIC DNA]</scope>
</reference>
<evidence type="ECO:0000313" key="3">
    <source>
        <dbReference type="EMBL" id="CAL4770406.1"/>
    </source>
</evidence>
<name>A0A9P1C0Y3_9DINO</name>
<dbReference type="EMBL" id="CAMXCT020000776">
    <property type="protein sequence ID" value="CAL1136469.1"/>
    <property type="molecule type" value="Genomic_DNA"/>
</dbReference>
<sequence length="463" mass="50872">MAYEEEDVEWWEVRAPGGLPLRAGPSLSAEVVGEVLRQQRIQVSVAKVKGWLRLAAVETWMTFGRLLALRGKTTAYVPMEDEGFPTVVPSTAPGGDWDQWAALLRWWPLGGVPPLLPATLGGACLCHWRKNPRDGDASIKAHWLRPGEELQFVGPADAKAGHLCRWLQQDMALGPDLEVVLVQDQLALDGCSRLLDHTDMKSVTGPFCALTFARPRLLAAEEAPLLQLAREEAWCLRDGSNHGAVVRAVNRWITSVYDCQASQRLLAFFEELSQAVPAVTVVAVVPGHVPLKEACIEALALTDEARSRARLLRGLRHGQAPEWLPAAEQVLELFSRLHLVHAQPVCTQRLQCCRGPQSRVSAIIGVEQHGGNNTEAKTETGANTANTWGQHGVEVDPPYSAPYRHALEYITVLSDNALHVTRLSPKMVIDSRLFPTLDVLSSGHRRLHCFTLVGAHGPCLQLD</sequence>
<gene>
    <name evidence="1" type="ORF">C1SCF055_LOCUS10740</name>
</gene>
<comment type="caution">
    <text evidence="1">The sequence shown here is derived from an EMBL/GenBank/DDBJ whole genome shotgun (WGS) entry which is preliminary data.</text>
</comment>
<dbReference type="OrthoDB" id="1904536at2759"/>
<protein>
    <submittedName>
        <fullName evidence="3">Dynein assembly factor 1, axonemal</fullName>
    </submittedName>
</protein>
<dbReference type="EMBL" id="CAMXCT030000776">
    <property type="protein sequence ID" value="CAL4770406.1"/>
    <property type="molecule type" value="Genomic_DNA"/>
</dbReference>
<dbReference type="EMBL" id="CAMXCT010000776">
    <property type="protein sequence ID" value="CAI3983094.1"/>
    <property type="molecule type" value="Genomic_DNA"/>
</dbReference>
<keyword evidence="4" id="KW-1185">Reference proteome</keyword>
<dbReference type="Proteomes" id="UP001152797">
    <property type="component" value="Unassembled WGS sequence"/>
</dbReference>
<dbReference type="AlphaFoldDB" id="A0A9P1C0Y3"/>
<organism evidence="1">
    <name type="scientific">Cladocopium goreaui</name>
    <dbReference type="NCBI Taxonomy" id="2562237"/>
    <lineage>
        <taxon>Eukaryota</taxon>
        <taxon>Sar</taxon>
        <taxon>Alveolata</taxon>
        <taxon>Dinophyceae</taxon>
        <taxon>Suessiales</taxon>
        <taxon>Symbiodiniaceae</taxon>
        <taxon>Cladocopium</taxon>
    </lineage>
</organism>